<protein>
    <submittedName>
        <fullName evidence="1">Uncharacterized protein</fullName>
    </submittedName>
</protein>
<reference evidence="2" key="1">
    <citation type="journal article" date="2019" name="Int. J. Syst. Evol. Microbiol.">
        <title>The Global Catalogue of Microorganisms (GCM) 10K type strain sequencing project: providing services to taxonomists for standard genome sequencing and annotation.</title>
        <authorList>
            <consortium name="The Broad Institute Genomics Platform"/>
            <consortium name="The Broad Institute Genome Sequencing Center for Infectious Disease"/>
            <person name="Wu L."/>
            <person name="Ma J."/>
        </authorList>
    </citation>
    <scope>NUCLEOTIDE SEQUENCE [LARGE SCALE GENOMIC DNA]</scope>
    <source>
        <strain evidence="2">NBRC 110633</strain>
    </source>
</reference>
<keyword evidence="2" id="KW-1185">Reference proteome</keyword>
<accession>A0ABQ5YBL5</accession>
<dbReference type="Proteomes" id="UP001156669">
    <property type="component" value="Unassembled WGS sequence"/>
</dbReference>
<dbReference type="EMBL" id="BSOE01000059">
    <property type="protein sequence ID" value="GLR07033.1"/>
    <property type="molecule type" value="Genomic_DNA"/>
</dbReference>
<organism evidence="1 2">
    <name type="scientific">Vibrio hyugaensis</name>
    <dbReference type="NCBI Taxonomy" id="1534743"/>
    <lineage>
        <taxon>Bacteria</taxon>
        <taxon>Pseudomonadati</taxon>
        <taxon>Pseudomonadota</taxon>
        <taxon>Gammaproteobacteria</taxon>
        <taxon>Vibrionales</taxon>
        <taxon>Vibrionaceae</taxon>
        <taxon>Vibrio</taxon>
    </lineage>
</organism>
<gene>
    <name evidence="1" type="ORF">GCM10007906_46210</name>
</gene>
<sequence>MSFAGSVTTSFHVIRALDKKVETPPVLLQFCIKYDAENLTHLTRASHIYKMRKNVNNLNH</sequence>
<evidence type="ECO:0000313" key="1">
    <source>
        <dbReference type="EMBL" id="GLR07033.1"/>
    </source>
</evidence>
<name>A0ABQ5YBL5_9VIBR</name>
<evidence type="ECO:0000313" key="2">
    <source>
        <dbReference type="Proteomes" id="UP001156669"/>
    </source>
</evidence>
<proteinExistence type="predicted"/>
<comment type="caution">
    <text evidence="1">The sequence shown here is derived from an EMBL/GenBank/DDBJ whole genome shotgun (WGS) entry which is preliminary data.</text>
</comment>